<comment type="caution">
    <text evidence="2">The sequence shown here is derived from an EMBL/GenBank/DDBJ whole genome shotgun (WGS) entry which is preliminary data.</text>
</comment>
<gene>
    <name evidence="2" type="ORF">IPN02_02115</name>
</gene>
<dbReference type="Pfam" id="PF00583">
    <property type="entry name" value="Acetyltransf_1"/>
    <property type="match status" value="1"/>
</dbReference>
<evidence type="ECO:0000259" key="1">
    <source>
        <dbReference type="PROSITE" id="PS51186"/>
    </source>
</evidence>
<dbReference type="PROSITE" id="PS51186">
    <property type="entry name" value="GNAT"/>
    <property type="match status" value="1"/>
</dbReference>
<dbReference type="EMBL" id="JADJZA010000001">
    <property type="protein sequence ID" value="MBK9295674.1"/>
    <property type="molecule type" value="Genomic_DNA"/>
</dbReference>
<accession>A0A936N9P7</accession>
<dbReference type="Gene3D" id="3.40.630.30">
    <property type="match status" value="1"/>
</dbReference>
<proteinExistence type="predicted"/>
<dbReference type="AlphaFoldDB" id="A0A936N9P7"/>
<dbReference type="Proteomes" id="UP000727993">
    <property type="component" value="Unassembled WGS sequence"/>
</dbReference>
<dbReference type="SUPFAM" id="SSF55729">
    <property type="entry name" value="Acyl-CoA N-acyltransferases (Nat)"/>
    <property type="match status" value="1"/>
</dbReference>
<organism evidence="2 3">
    <name type="scientific">Candidatus Neomicrothrix subdominans</name>
    <dbReference type="NCBI Taxonomy" id="2954438"/>
    <lineage>
        <taxon>Bacteria</taxon>
        <taxon>Bacillati</taxon>
        <taxon>Actinomycetota</taxon>
        <taxon>Acidimicrobiia</taxon>
        <taxon>Acidimicrobiales</taxon>
        <taxon>Microthrixaceae</taxon>
        <taxon>Candidatus Neomicrothrix</taxon>
    </lineage>
</organism>
<name>A0A936N9P7_9ACTN</name>
<evidence type="ECO:0000313" key="3">
    <source>
        <dbReference type="Proteomes" id="UP000727993"/>
    </source>
</evidence>
<dbReference type="InterPro" id="IPR016181">
    <property type="entry name" value="Acyl_CoA_acyltransferase"/>
</dbReference>
<evidence type="ECO:0000313" key="2">
    <source>
        <dbReference type="EMBL" id="MBK9295674.1"/>
    </source>
</evidence>
<dbReference type="InterPro" id="IPR000182">
    <property type="entry name" value="GNAT_dom"/>
</dbReference>
<sequence length="186" mass="21516">MSKQPSRLEVREMTLADVGLRIDYFHDADNAHLDRLGVDRALLPSRQEWHRLYEIDDARPLEQREFYSLLWLVDGKTMGFSSTDRIEFGRHAWMHLHITAPSLRRTGLGTQFVRLSAQRYFEMLGLQRLYCEPNAFNVAPNRTLQAAGFRYLFSRHTTPGGINFPQVATRWVLDLGAVKALPTIRS</sequence>
<feature type="domain" description="N-acetyltransferase" evidence="1">
    <location>
        <begin position="8"/>
        <end position="176"/>
    </location>
</feature>
<dbReference type="GO" id="GO:0016747">
    <property type="term" value="F:acyltransferase activity, transferring groups other than amino-acyl groups"/>
    <property type="evidence" value="ECO:0007669"/>
    <property type="project" value="InterPro"/>
</dbReference>
<protein>
    <submittedName>
        <fullName evidence="2">GNAT family N-acetyltransferase</fullName>
    </submittedName>
</protein>
<reference evidence="2 3" key="1">
    <citation type="submission" date="2020-10" db="EMBL/GenBank/DDBJ databases">
        <title>Connecting structure to function with the recovery of over 1000 high-quality activated sludge metagenome-assembled genomes encoding full-length rRNA genes using long-read sequencing.</title>
        <authorList>
            <person name="Singleton C.M."/>
            <person name="Petriglieri F."/>
            <person name="Kristensen J.M."/>
            <person name="Kirkegaard R.H."/>
            <person name="Michaelsen T.Y."/>
            <person name="Andersen M.H."/>
            <person name="Karst S.M."/>
            <person name="Dueholm M.S."/>
            <person name="Nielsen P.H."/>
            <person name="Albertsen M."/>
        </authorList>
    </citation>
    <scope>NUCLEOTIDE SEQUENCE [LARGE SCALE GENOMIC DNA]</scope>
    <source>
        <strain evidence="2">Lyne_18-Q3-R50-59_MAXAC.006</strain>
    </source>
</reference>